<evidence type="ECO:0000313" key="2">
    <source>
        <dbReference type="EMBL" id="KAK9045597.1"/>
    </source>
</evidence>
<accession>A0ABR2U7A7</accession>
<name>A0ABR2U7A7_9ROSI</name>
<evidence type="ECO:0000313" key="3">
    <source>
        <dbReference type="Proteomes" id="UP001396334"/>
    </source>
</evidence>
<sequence>MSVTGENVNLTLSSSTESPKGPEKIEETPTSGTKRRKGKNHVETSPTEDGELRKVDGAPDDEEWDKVSSFLPFLEIFYDTTLSFSGSST</sequence>
<evidence type="ECO:0000256" key="1">
    <source>
        <dbReference type="SAM" id="MobiDB-lite"/>
    </source>
</evidence>
<gene>
    <name evidence="2" type="ORF">V6N11_051506</name>
</gene>
<keyword evidence="3" id="KW-1185">Reference proteome</keyword>
<organism evidence="2 3">
    <name type="scientific">Hibiscus sabdariffa</name>
    <name type="common">roselle</name>
    <dbReference type="NCBI Taxonomy" id="183260"/>
    <lineage>
        <taxon>Eukaryota</taxon>
        <taxon>Viridiplantae</taxon>
        <taxon>Streptophyta</taxon>
        <taxon>Embryophyta</taxon>
        <taxon>Tracheophyta</taxon>
        <taxon>Spermatophyta</taxon>
        <taxon>Magnoliopsida</taxon>
        <taxon>eudicotyledons</taxon>
        <taxon>Gunneridae</taxon>
        <taxon>Pentapetalae</taxon>
        <taxon>rosids</taxon>
        <taxon>malvids</taxon>
        <taxon>Malvales</taxon>
        <taxon>Malvaceae</taxon>
        <taxon>Malvoideae</taxon>
        <taxon>Hibiscus</taxon>
    </lineage>
</organism>
<feature type="region of interest" description="Disordered" evidence="1">
    <location>
        <begin position="1"/>
        <end position="61"/>
    </location>
</feature>
<dbReference type="EMBL" id="JBBPBN010000001">
    <property type="protein sequence ID" value="KAK9045597.1"/>
    <property type="molecule type" value="Genomic_DNA"/>
</dbReference>
<protein>
    <submittedName>
        <fullName evidence="2">Uncharacterized protein</fullName>
    </submittedName>
</protein>
<proteinExistence type="predicted"/>
<reference evidence="2 3" key="1">
    <citation type="journal article" date="2024" name="G3 (Bethesda)">
        <title>Genome assembly of Hibiscus sabdariffa L. provides insights into metabolisms of medicinal natural products.</title>
        <authorList>
            <person name="Kim T."/>
        </authorList>
    </citation>
    <scope>NUCLEOTIDE SEQUENCE [LARGE SCALE GENOMIC DNA]</scope>
    <source>
        <strain evidence="2">TK-2024</strain>
        <tissue evidence="2">Old leaves</tissue>
    </source>
</reference>
<comment type="caution">
    <text evidence="2">The sequence shown here is derived from an EMBL/GenBank/DDBJ whole genome shotgun (WGS) entry which is preliminary data.</text>
</comment>
<feature type="compositionally biased region" description="Polar residues" evidence="1">
    <location>
        <begin position="1"/>
        <end position="18"/>
    </location>
</feature>
<dbReference type="Proteomes" id="UP001396334">
    <property type="component" value="Unassembled WGS sequence"/>
</dbReference>